<feature type="domain" description="PAC" evidence="5">
    <location>
        <begin position="88"/>
        <end position="140"/>
    </location>
</feature>
<evidence type="ECO:0000256" key="3">
    <source>
        <dbReference type="ARBA" id="ARBA00022991"/>
    </source>
</evidence>
<evidence type="ECO:0000256" key="1">
    <source>
        <dbReference type="ARBA" id="ARBA00022630"/>
    </source>
</evidence>
<protein>
    <submittedName>
        <fullName evidence="6">Phototropin</fullName>
    </submittedName>
</protein>
<dbReference type="InterPro" id="IPR001610">
    <property type="entry name" value="PAC"/>
</dbReference>
<dbReference type="RefSeq" id="WP_328988143.1">
    <property type="nucleotide sequence ID" value="NZ_CP121472.1"/>
</dbReference>
<keyword evidence="1" id="KW-0285">Flavoprotein</keyword>
<dbReference type="PANTHER" id="PTHR47429:SF2">
    <property type="entry name" value="PROTEIN TWIN LOV 1"/>
    <property type="match status" value="1"/>
</dbReference>
<dbReference type="SMART" id="SM00091">
    <property type="entry name" value="PAS"/>
    <property type="match status" value="1"/>
</dbReference>
<feature type="domain" description="PAS" evidence="4">
    <location>
        <begin position="16"/>
        <end position="85"/>
    </location>
</feature>
<evidence type="ECO:0000313" key="7">
    <source>
        <dbReference type="Proteomes" id="UP001432180"/>
    </source>
</evidence>
<evidence type="ECO:0000259" key="5">
    <source>
        <dbReference type="PROSITE" id="PS50113"/>
    </source>
</evidence>
<dbReference type="InterPro" id="IPR035965">
    <property type="entry name" value="PAS-like_dom_sf"/>
</dbReference>
<dbReference type="Gene3D" id="3.30.450.20">
    <property type="entry name" value="PAS domain"/>
    <property type="match status" value="1"/>
</dbReference>
<dbReference type="InterPro" id="IPR000014">
    <property type="entry name" value="PAS"/>
</dbReference>
<accession>A0ABZ0SEE1</accession>
<gene>
    <name evidence="6" type="primary">pfyP</name>
    <name evidence="6" type="ORF">Thiowin_04409</name>
</gene>
<dbReference type="PROSITE" id="PS50113">
    <property type="entry name" value="PAC"/>
    <property type="match status" value="1"/>
</dbReference>
<keyword evidence="7" id="KW-1185">Reference proteome</keyword>
<reference evidence="6 7" key="1">
    <citation type="journal article" date="2023" name="Microorganisms">
        <title>Thiorhodovibrio frisius and Trv. litoralis spp. nov., Two Novel Members from a Clade of Fastidious Purple Sulfur Bacteria That Exhibit Unique Red-Shifted Light-Harvesting Capabilities.</title>
        <authorList>
            <person name="Methner A."/>
            <person name="Kuzyk S.B."/>
            <person name="Petersen J."/>
            <person name="Bauer S."/>
            <person name="Brinkmann H."/>
            <person name="Sichau K."/>
            <person name="Wanner G."/>
            <person name="Wolf J."/>
            <person name="Neumann-Schaal M."/>
            <person name="Henke P."/>
            <person name="Tank M."/>
            <person name="Sproer C."/>
            <person name="Bunk B."/>
            <person name="Overmann J."/>
        </authorList>
    </citation>
    <scope>NUCLEOTIDE SEQUENCE [LARGE SCALE GENOMIC DNA]</scope>
    <source>
        <strain evidence="6 7">DSM 6702</strain>
    </source>
</reference>
<dbReference type="InterPro" id="IPR000700">
    <property type="entry name" value="PAS-assoc_C"/>
</dbReference>
<dbReference type="Pfam" id="PF13426">
    <property type="entry name" value="PAS_9"/>
    <property type="match status" value="1"/>
</dbReference>
<keyword evidence="3" id="KW-0157">Chromophore</keyword>
<dbReference type="SUPFAM" id="SSF55785">
    <property type="entry name" value="PYP-like sensor domain (PAS domain)"/>
    <property type="match status" value="1"/>
</dbReference>
<organism evidence="6 7">
    <name type="scientific">Thiorhodovibrio winogradskyi</name>
    <dbReference type="NCBI Taxonomy" id="77007"/>
    <lineage>
        <taxon>Bacteria</taxon>
        <taxon>Pseudomonadati</taxon>
        <taxon>Pseudomonadota</taxon>
        <taxon>Gammaproteobacteria</taxon>
        <taxon>Chromatiales</taxon>
        <taxon>Chromatiaceae</taxon>
        <taxon>Thiorhodovibrio</taxon>
    </lineage>
</organism>
<proteinExistence type="predicted"/>
<evidence type="ECO:0000256" key="2">
    <source>
        <dbReference type="ARBA" id="ARBA00022643"/>
    </source>
</evidence>
<dbReference type="EMBL" id="CP121472">
    <property type="protein sequence ID" value="WPL19292.1"/>
    <property type="molecule type" value="Genomic_DNA"/>
</dbReference>
<dbReference type="SMART" id="SM00086">
    <property type="entry name" value="PAC"/>
    <property type="match status" value="1"/>
</dbReference>
<name>A0ABZ0SEE1_9GAMM</name>
<dbReference type="PROSITE" id="PS50112">
    <property type="entry name" value="PAS"/>
    <property type="match status" value="1"/>
</dbReference>
<keyword evidence="2" id="KW-0288">FMN</keyword>
<dbReference type="PANTHER" id="PTHR47429">
    <property type="entry name" value="PROTEIN TWIN LOV 1"/>
    <property type="match status" value="1"/>
</dbReference>
<dbReference type="CDD" id="cd00130">
    <property type="entry name" value="PAS"/>
    <property type="match status" value="1"/>
</dbReference>
<evidence type="ECO:0000259" key="4">
    <source>
        <dbReference type="PROSITE" id="PS50112"/>
    </source>
</evidence>
<dbReference type="Proteomes" id="UP001432180">
    <property type="component" value="Chromosome"/>
</dbReference>
<dbReference type="NCBIfam" id="TIGR00229">
    <property type="entry name" value="sensory_box"/>
    <property type="match status" value="1"/>
</dbReference>
<sequence>MDFIADKDPGLIPFVLSQILDTVVNGVTLSDPDQPDNPIVYANEAFELITGYEHEEIIGRNCRFLQGEDKDQPELAKIREGLDKHEPVTVTLRNYRKDGSLFYNQFTIRPLFDRDGNLIYYLGIQYDVTEKKRAEKELARLNAILAAAGTPPEPG</sequence>
<evidence type="ECO:0000313" key="6">
    <source>
        <dbReference type="EMBL" id="WPL19292.1"/>
    </source>
</evidence>